<dbReference type="WBParaSite" id="EEL_0000212401-mRNA-1">
    <property type="protein sequence ID" value="EEL_0000212401-mRNA-1"/>
    <property type="gene ID" value="EEL_0000212401"/>
</dbReference>
<feature type="compositionally biased region" description="Polar residues" evidence="1">
    <location>
        <begin position="93"/>
        <end position="110"/>
    </location>
</feature>
<evidence type="ECO:0000256" key="1">
    <source>
        <dbReference type="SAM" id="MobiDB-lite"/>
    </source>
</evidence>
<organism evidence="2 3">
    <name type="scientific">Elaeophora elaphi</name>
    <dbReference type="NCBI Taxonomy" id="1147741"/>
    <lineage>
        <taxon>Eukaryota</taxon>
        <taxon>Metazoa</taxon>
        <taxon>Ecdysozoa</taxon>
        <taxon>Nematoda</taxon>
        <taxon>Chromadorea</taxon>
        <taxon>Rhabditida</taxon>
        <taxon>Spirurina</taxon>
        <taxon>Spiruromorpha</taxon>
        <taxon>Filarioidea</taxon>
        <taxon>Onchocercidae</taxon>
        <taxon>Elaeophora</taxon>
    </lineage>
</organism>
<evidence type="ECO:0000313" key="2">
    <source>
        <dbReference type="Proteomes" id="UP000050640"/>
    </source>
</evidence>
<evidence type="ECO:0000313" key="3">
    <source>
        <dbReference type="WBParaSite" id="EEL_0000212401-mRNA-1"/>
    </source>
</evidence>
<protein>
    <submittedName>
        <fullName evidence="3">SWIB domain-containing protein</fullName>
    </submittedName>
</protein>
<reference evidence="3" key="1">
    <citation type="submission" date="2017-02" db="UniProtKB">
        <authorList>
            <consortium name="WormBaseParasite"/>
        </authorList>
    </citation>
    <scope>IDENTIFICATION</scope>
</reference>
<sequence>MTSGSGSKVISISSVMPTRSRISLLPTATMTSLPTVTHKPKMVTSKTHFRQLENVTGKERLDFKRLASLLQRMIDKRKVKKSHTTKESETKQNLKNNSQSGEAIRSSLQQNTLSVSDLRPTELLYHRLNFDWRAKNSHPISRYAC</sequence>
<dbReference type="Proteomes" id="UP000050640">
    <property type="component" value="Unplaced"/>
</dbReference>
<dbReference type="AlphaFoldDB" id="A0A0R3RKW5"/>
<feature type="region of interest" description="Disordered" evidence="1">
    <location>
        <begin position="77"/>
        <end position="110"/>
    </location>
</feature>
<accession>A0A0R3RKW5</accession>
<proteinExistence type="predicted"/>
<name>A0A0R3RKW5_9BILA</name>
<keyword evidence="2" id="KW-1185">Reference proteome</keyword>